<organism evidence="1 2">
    <name type="scientific">Nelumbo nucifera</name>
    <name type="common">Sacred lotus</name>
    <dbReference type="NCBI Taxonomy" id="4432"/>
    <lineage>
        <taxon>Eukaryota</taxon>
        <taxon>Viridiplantae</taxon>
        <taxon>Streptophyta</taxon>
        <taxon>Embryophyta</taxon>
        <taxon>Tracheophyta</taxon>
        <taxon>Spermatophyta</taxon>
        <taxon>Magnoliopsida</taxon>
        <taxon>Proteales</taxon>
        <taxon>Nelumbonaceae</taxon>
        <taxon>Nelumbo</taxon>
    </lineage>
</organism>
<sequence>MKIGPLCETRDFKFFDSSSLHSFSFRPWNKAKICGTELQVENLLS</sequence>
<comment type="caution">
    <text evidence="1">The sequence shown here is derived from an EMBL/GenBank/DDBJ whole genome shotgun (WGS) entry which is preliminary data.</text>
</comment>
<dbReference type="AlphaFoldDB" id="A0A822YYN0"/>
<reference evidence="1 2" key="1">
    <citation type="journal article" date="2020" name="Mol. Biol. Evol.">
        <title>Distinct Expression and Methylation Patterns for Genes with Different Fates following a Single Whole-Genome Duplication in Flowering Plants.</title>
        <authorList>
            <person name="Shi T."/>
            <person name="Rahmani R.S."/>
            <person name="Gugger P.F."/>
            <person name="Wang M."/>
            <person name="Li H."/>
            <person name="Zhang Y."/>
            <person name="Li Z."/>
            <person name="Wang Q."/>
            <person name="Van de Peer Y."/>
            <person name="Marchal K."/>
            <person name="Chen J."/>
        </authorList>
    </citation>
    <scope>NUCLEOTIDE SEQUENCE [LARGE SCALE GENOMIC DNA]</scope>
    <source>
        <tissue evidence="1">Leaf</tissue>
    </source>
</reference>
<dbReference type="EMBL" id="DUZY01000004">
    <property type="protein sequence ID" value="DAD35836.1"/>
    <property type="molecule type" value="Genomic_DNA"/>
</dbReference>
<evidence type="ECO:0000313" key="1">
    <source>
        <dbReference type="EMBL" id="DAD35836.1"/>
    </source>
</evidence>
<dbReference type="Proteomes" id="UP000607653">
    <property type="component" value="Unassembled WGS sequence"/>
</dbReference>
<name>A0A822YYN0_NELNU</name>
<keyword evidence="2" id="KW-1185">Reference proteome</keyword>
<accession>A0A822YYN0</accession>
<protein>
    <submittedName>
        <fullName evidence="1">Uncharacterized protein</fullName>
    </submittedName>
</protein>
<gene>
    <name evidence="1" type="ORF">HUJ06_006476</name>
</gene>
<proteinExistence type="predicted"/>
<evidence type="ECO:0000313" key="2">
    <source>
        <dbReference type="Proteomes" id="UP000607653"/>
    </source>
</evidence>